<accession>A0A8J7LGT5</accession>
<feature type="transmembrane region" description="Helical" evidence="3">
    <location>
        <begin position="608"/>
        <end position="627"/>
    </location>
</feature>
<dbReference type="Pfam" id="PF07697">
    <property type="entry name" value="7TMR-HDED"/>
    <property type="match status" value="2"/>
</dbReference>
<dbReference type="EMBL" id="JAECZA010000118">
    <property type="protein sequence ID" value="MBH8575254.1"/>
    <property type="molecule type" value="Genomic_DNA"/>
</dbReference>
<evidence type="ECO:0000256" key="3">
    <source>
        <dbReference type="SAM" id="Phobius"/>
    </source>
</evidence>
<dbReference type="SUPFAM" id="SSF109604">
    <property type="entry name" value="HD-domain/PDEase-like"/>
    <property type="match status" value="1"/>
</dbReference>
<reference evidence="5 6" key="1">
    <citation type="journal article" date="2021" name="Int. J. Syst. Evol. Microbiol.">
        <title>Amazonocrinis nigriterrae gen. nov., sp. nov., Atlanticothrix silvestris gen. nov., sp. nov. and Dendronalium phyllosphericum gen. nov., sp. nov., nostocacean cyanobacteria from Brazilian environments.</title>
        <authorList>
            <person name="Alvarenga D.O."/>
            <person name="Andreote A.P.D."/>
            <person name="Branco L.H.Z."/>
            <person name="Delbaje E."/>
            <person name="Cruz R.B."/>
            <person name="Varani A.M."/>
            <person name="Fiore M.F."/>
        </authorList>
    </citation>
    <scope>NUCLEOTIDE SEQUENCE [LARGE SCALE GENOMIC DNA]</scope>
    <source>
        <strain evidence="5 6">CENA369</strain>
    </source>
</reference>
<dbReference type="RefSeq" id="WP_214434045.1">
    <property type="nucleotide sequence ID" value="NZ_CAWPUQ010000022.1"/>
</dbReference>
<dbReference type="InterPro" id="IPR003607">
    <property type="entry name" value="HD/PDEase_dom"/>
</dbReference>
<dbReference type="CDD" id="cd00077">
    <property type="entry name" value="HDc"/>
    <property type="match status" value="1"/>
</dbReference>
<comment type="caution">
    <text evidence="5">The sequence shown here is derived from an EMBL/GenBank/DDBJ whole genome shotgun (WGS) entry which is preliminary data.</text>
</comment>
<dbReference type="SMART" id="SM00471">
    <property type="entry name" value="HDc"/>
    <property type="match status" value="1"/>
</dbReference>
<dbReference type="Proteomes" id="UP000662314">
    <property type="component" value="Unassembled WGS sequence"/>
</dbReference>
<sequence length="946" mass="105602">MKTQHFFQSFTEQLTNWRRQYEALRRKRQLLRTLKSQSSKNRRRGFKRDIFNCIILFLLKITSNSKHQKRKIVLPAMAKSVKNHGGIDTSGLGWIHEQRSFAVLAIAVISLTGVMGHKLYNQPQLKVGTHAPQTIRAPYTDVIEDKKETDAQRQAVSKSSMPVLMIDARITEKINKNLQQILTQGNEIRTTAGSFPFFDTSVLSIYIQHYLRSCTVSEWQALLLTLENTSKQKSEFSLPKQKIKELQDSPNLATPLATLHEAAPNASKSQQSQRESLQVEVFPTQWFHDVESPLGSGDSNRWETPRLQSPQHRNVYSTQNSELSTKKTDFIQALAELEAYRSTTSEQNLSSLILQVSQARQAYVQASVQLLQQEIANSDKSETIYNETILLDLSDDDWAKTQTGIRQSAERILAQGIPSGLPPSILQNAVNLQVQMLVPKNAEPLATKLLLAVLQPNLKQDEEQTKQQALQAAAGVTPVMVEVGQGNVIVTKGKLITAWRFNVLEHYQLIRRENNWLELAKLAGFVTVAIGIFVWVEKRFKCQVRQRDRLLVLLLTLSTPGVLVMGIPYTTWSGVGLLLGSFYGATLGVTVMGLLLVLLAVSMEVSIVALLAGVAGGILGSCIAQRLRSREELALLGIAIAVTQGSVYLIAKILVGTAFGVGWYLVLREAGLFALSGLIWSIVALGLSPYLEKLFDLVTPIRLAELANPNRPLLKRLATETPGTFQHTLFVSTLAEAAAKKLGCNVELVRAGTLYHDIGKMHDPLGFIENQMGGPNKHETEIKDPWKSAELIKKHVNEGLVMARKHLLPTAIQAFIPEHQGTMAIAYFYHQAQQMAQADPSITVNEADFRYDGPIPQSRETAIVMLADSCEAALRSLKDTTPEQALTMLNNILRARWQDNQMVDSGLTREEMTEIAQIFVEVWQQFHHKRIAYPKLKPSNEKLAKG</sequence>
<evidence type="ECO:0000259" key="4">
    <source>
        <dbReference type="SMART" id="SM00471"/>
    </source>
</evidence>
<feature type="transmembrane region" description="Helical" evidence="3">
    <location>
        <begin position="581"/>
        <end position="601"/>
    </location>
</feature>
<evidence type="ECO:0000256" key="1">
    <source>
        <dbReference type="SAM" id="Coils"/>
    </source>
</evidence>
<dbReference type="Pfam" id="PF07698">
    <property type="entry name" value="7TM-7TMR_HD"/>
    <property type="match status" value="1"/>
</dbReference>
<dbReference type="Pfam" id="PF01966">
    <property type="entry name" value="HD"/>
    <property type="match status" value="1"/>
</dbReference>
<organism evidence="5 6">
    <name type="scientific">Dendronalium phyllosphericum CENA369</name>
    <dbReference type="NCBI Taxonomy" id="1725256"/>
    <lineage>
        <taxon>Bacteria</taxon>
        <taxon>Bacillati</taxon>
        <taxon>Cyanobacteriota</taxon>
        <taxon>Cyanophyceae</taxon>
        <taxon>Nostocales</taxon>
        <taxon>Nostocaceae</taxon>
        <taxon>Dendronalium</taxon>
        <taxon>Dendronalium phyllosphericum</taxon>
    </lineage>
</organism>
<keyword evidence="3" id="KW-1133">Transmembrane helix</keyword>
<keyword evidence="3" id="KW-0812">Transmembrane</keyword>
<dbReference type="PANTHER" id="PTHR36442:SF1">
    <property type="entry name" value="CYCLIC-DI-AMP PHOSPHODIESTERASE PGPH"/>
    <property type="match status" value="1"/>
</dbReference>
<dbReference type="Gene3D" id="1.10.3210.10">
    <property type="entry name" value="Hypothetical protein af1432"/>
    <property type="match status" value="1"/>
</dbReference>
<dbReference type="InterPro" id="IPR011624">
    <property type="entry name" value="Metal-dep_PHydrolase_7TM_extra"/>
</dbReference>
<feature type="region of interest" description="Disordered" evidence="2">
    <location>
        <begin position="290"/>
        <end position="321"/>
    </location>
</feature>
<dbReference type="InterPro" id="IPR006674">
    <property type="entry name" value="HD_domain"/>
</dbReference>
<dbReference type="PANTHER" id="PTHR36442">
    <property type="entry name" value="CYCLIC-DI-AMP PHOSPHODIESTERASE PGPH"/>
    <property type="match status" value="1"/>
</dbReference>
<feature type="domain" description="HD/PDEase" evidence="4">
    <location>
        <begin position="720"/>
        <end position="882"/>
    </location>
</feature>
<protein>
    <submittedName>
        <fullName evidence="5">HD family phosphohydrolase</fullName>
    </submittedName>
</protein>
<evidence type="ECO:0000256" key="2">
    <source>
        <dbReference type="SAM" id="MobiDB-lite"/>
    </source>
</evidence>
<evidence type="ECO:0000313" key="5">
    <source>
        <dbReference type="EMBL" id="MBH8575254.1"/>
    </source>
</evidence>
<dbReference type="InterPro" id="IPR006675">
    <property type="entry name" value="HDIG_dom"/>
</dbReference>
<proteinExistence type="predicted"/>
<feature type="transmembrane region" description="Helical" evidence="3">
    <location>
        <begin position="548"/>
        <end position="569"/>
    </location>
</feature>
<gene>
    <name evidence="5" type="ORF">I8752_19995</name>
</gene>
<dbReference type="NCBIfam" id="TIGR00277">
    <property type="entry name" value="HDIG"/>
    <property type="match status" value="1"/>
</dbReference>
<feature type="compositionally biased region" description="Polar residues" evidence="2">
    <location>
        <begin position="306"/>
        <end position="321"/>
    </location>
</feature>
<keyword evidence="3" id="KW-0472">Membrane</keyword>
<evidence type="ECO:0000313" key="6">
    <source>
        <dbReference type="Proteomes" id="UP000662314"/>
    </source>
</evidence>
<feature type="coiled-coil region" evidence="1">
    <location>
        <begin position="7"/>
        <end position="34"/>
    </location>
</feature>
<dbReference type="InterPro" id="IPR052722">
    <property type="entry name" value="PgpH_phosphodiesterase"/>
</dbReference>
<keyword evidence="1" id="KW-0175">Coiled coil</keyword>
<keyword evidence="6" id="KW-1185">Reference proteome</keyword>
<dbReference type="AlphaFoldDB" id="A0A8J7LGT5"/>
<dbReference type="InterPro" id="IPR011621">
    <property type="entry name" value="Metal-dep_PHydrolase_7TM_intra"/>
</dbReference>
<feature type="transmembrane region" description="Helical" evidence="3">
    <location>
        <begin position="633"/>
        <end position="665"/>
    </location>
</feature>
<name>A0A8J7LGT5_9NOST</name>
<feature type="transmembrane region" description="Helical" evidence="3">
    <location>
        <begin position="516"/>
        <end position="536"/>
    </location>
</feature>
<feature type="transmembrane region" description="Helical" evidence="3">
    <location>
        <begin position="672"/>
        <end position="691"/>
    </location>
</feature>